<comment type="caution">
    <text evidence="7">The sequence shown here is derived from an EMBL/GenBank/DDBJ whole genome shotgun (WGS) entry which is preliminary data.</text>
</comment>
<dbReference type="Proteomes" id="UP000461880">
    <property type="component" value="Unassembled WGS sequence"/>
</dbReference>
<dbReference type="FunFam" id="3.40.50.300:FF:001119">
    <property type="entry name" value="Iron-sulfur cluster carrier protein"/>
    <property type="match status" value="1"/>
</dbReference>
<proteinExistence type="inferred from homology"/>
<dbReference type="GO" id="GO:0016226">
    <property type="term" value="P:iron-sulfur cluster assembly"/>
    <property type="evidence" value="ECO:0007669"/>
    <property type="project" value="InterPro"/>
</dbReference>
<dbReference type="PANTHER" id="PTHR42961:SF2">
    <property type="entry name" value="IRON-SULFUR PROTEIN NUBPL"/>
    <property type="match status" value="1"/>
</dbReference>
<keyword evidence="6" id="KW-0378">Hydrolase</keyword>
<dbReference type="GO" id="GO:0140663">
    <property type="term" value="F:ATP-dependent FeS chaperone activity"/>
    <property type="evidence" value="ECO:0007669"/>
    <property type="project" value="InterPro"/>
</dbReference>
<keyword evidence="5 6" id="KW-0411">Iron-sulfur</keyword>
<protein>
    <recommendedName>
        <fullName evidence="6">Iron-sulfur cluster carrier protein</fullName>
    </recommendedName>
</protein>
<comment type="subunit">
    <text evidence="6">Homodimer.</text>
</comment>
<dbReference type="GO" id="GO:0046872">
    <property type="term" value="F:metal ion binding"/>
    <property type="evidence" value="ECO:0007669"/>
    <property type="project" value="UniProtKB-KW"/>
</dbReference>
<evidence type="ECO:0000256" key="1">
    <source>
        <dbReference type="ARBA" id="ARBA00022723"/>
    </source>
</evidence>
<keyword evidence="8" id="KW-1185">Reference proteome</keyword>
<dbReference type="EMBL" id="VUMN01000006">
    <property type="protein sequence ID" value="MSS58073.1"/>
    <property type="molecule type" value="Genomic_DNA"/>
</dbReference>
<accession>A0A7X2NS33</accession>
<dbReference type="InterPro" id="IPR044304">
    <property type="entry name" value="NUBPL-like"/>
</dbReference>
<keyword evidence="2 6" id="KW-0547">Nucleotide-binding</keyword>
<dbReference type="PANTHER" id="PTHR42961">
    <property type="entry name" value="IRON-SULFUR PROTEIN NUBPL"/>
    <property type="match status" value="1"/>
</dbReference>
<dbReference type="Pfam" id="PF10609">
    <property type="entry name" value="ParA"/>
    <property type="match status" value="1"/>
</dbReference>
<keyword evidence="3 6" id="KW-0067">ATP-binding</keyword>
<gene>
    <name evidence="7" type="ORF">FYJ51_04055</name>
</gene>
<keyword evidence="4 6" id="KW-0408">Iron</keyword>
<evidence type="ECO:0000256" key="4">
    <source>
        <dbReference type="ARBA" id="ARBA00023004"/>
    </source>
</evidence>
<dbReference type="Gene3D" id="3.40.50.300">
    <property type="entry name" value="P-loop containing nucleotide triphosphate hydrolases"/>
    <property type="match status" value="1"/>
</dbReference>
<evidence type="ECO:0000256" key="6">
    <source>
        <dbReference type="HAMAP-Rule" id="MF_02040"/>
    </source>
</evidence>
<dbReference type="CDD" id="cd02037">
    <property type="entry name" value="Mrp_NBP35"/>
    <property type="match status" value="1"/>
</dbReference>
<evidence type="ECO:0000256" key="2">
    <source>
        <dbReference type="ARBA" id="ARBA00022741"/>
    </source>
</evidence>
<evidence type="ECO:0000313" key="7">
    <source>
        <dbReference type="EMBL" id="MSS58073.1"/>
    </source>
</evidence>
<dbReference type="RefSeq" id="WP_154503535.1">
    <property type="nucleotide sequence ID" value="NZ_VUMN01000006.1"/>
</dbReference>
<keyword evidence="1 6" id="KW-0479">Metal-binding</keyword>
<dbReference type="InterPro" id="IPR019591">
    <property type="entry name" value="Mrp/NBP35_ATP-bd"/>
</dbReference>
<evidence type="ECO:0000313" key="8">
    <source>
        <dbReference type="Proteomes" id="UP000461880"/>
    </source>
</evidence>
<dbReference type="SUPFAM" id="SSF52540">
    <property type="entry name" value="P-loop containing nucleoside triphosphate hydrolases"/>
    <property type="match status" value="1"/>
</dbReference>
<dbReference type="InterPro" id="IPR027417">
    <property type="entry name" value="P-loop_NTPase"/>
</dbReference>
<name>A0A7X2NS33_9FIRM</name>
<organism evidence="7 8">
    <name type="scientific">Stecheria intestinalis</name>
    <dbReference type="NCBI Taxonomy" id="2606630"/>
    <lineage>
        <taxon>Bacteria</taxon>
        <taxon>Bacillati</taxon>
        <taxon>Bacillota</taxon>
        <taxon>Erysipelotrichia</taxon>
        <taxon>Erysipelotrichales</taxon>
        <taxon>Erysipelotrichaceae</taxon>
        <taxon>Stecheria</taxon>
    </lineage>
</organism>
<evidence type="ECO:0000256" key="3">
    <source>
        <dbReference type="ARBA" id="ARBA00022840"/>
    </source>
</evidence>
<dbReference type="GO" id="GO:0005524">
    <property type="term" value="F:ATP binding"/>
    <property type="evidence" value="ECO:0007669"/>
    <property type="project" value="UniProtKB-UniRule"/>
</dbReference>
<dbReference type="AlphaFoldDB" id="A0A7X2NS33"/>
<evidence type="ECO:0000256" key="5">
    <source>
        <dbReference type="ARBA" id="ARBA00023014"/>
    </source>
</evidence>
<comment type="similarity">
    <text evidence="6">Belongs to the Mrp/NBP35 ATP-binding proteins family.</text>
</comment>
<sequence length="279" mass="30894">MSEQNPETCSHHCEGCSSNCAEREKPESFRIEPNVKSKIRKIIGVVSGKGGVGKSFVTSILASEMQRRGYHTAVMDADITGPSMGKVFGITEKMYGDGELAYPAKTKSGIQVVTTNMMLEQDDQPVIWRGPIVAGVIRQFYQEVYWEDVDYMFVDMPPGTGDVPLTVFQSLPLDGIIVVSSPQDLVSMVVEKAINMANMMHVNIIGLIENMSYVECPDCGRKIQVFGPSHIQEVADKYGLEVLAQIPLREDNALYSDRGEIEDLKVPEISRAADLIEKR</sequence>
<feature type="binding site" evidence="6">
    <location>
        <begin position="48"/>
        <end position="55"/>
    </location>
    <ligand>
        <name>ATP</name>
        <dbReference type="ChEBI" id="CHEBI:30616"/>
    </ligand>
</feature>
<reference evidence="7 8" key="1">
    <citation type="submission" date="2019-08" db="EMBL/GenBank/DDBJ databases">
        <title>In-depth cultivation of the pig gut microbiome towards novel bacterial diversity and tailored functional studies.</title>
        <authorList>
            <person name="Wylensek D."/>
            <person name="Hitch T.C.A."/>
            <person name="Clavel T."/>
        </authorList>
    </citation>
    <scope>NUCLEOTIDE SEQUENCE [LARGE SCALE GENOMIC DNA]</scope>
    <source>
        <strain evidence="7 8">Oil+RF-744-GAM-WT-6</strain>
    </source>
</reference>
<dbReference type="GO" id="GO:0051539">
    <property type="term" value="F:4 iron, 4 sulfur cluster binding"/>
    <property type="evidence" value="ECO:0007669"/>
    <property type="project" value="TreeGrafter"/>
</dbReference>
<dbReference type="HAMAP" id="MF_02040">
    <property type="entry name" value="Mrp_NBP35"/>
    <property type="match status" value="1"/>
</dbReference>
<dbReference type="GO" id="GO:0016887">
    <property type="term" value="F:ATP hydrolysis activity"/>
    <property type="evidence" value="ECO:0007669"/>
    <property type="project" value="UniProtKB-UniRule"/>
</dbReference>
<comment type="function">
    <text evidence="6">Binds and transfers iron-sulfur (Fe-S) clusters to target apoproteins. Can hydrolyze ATP.</text>
</comment>
<dbReference type="InterPro" id="IPR033756">
    <property type="entry name" value="YlxH/NBP35"/>
</dbReference>